<proteinExistence type="predicted"/>
<reference evidence="2 4" key="1">
    <citation type="submission" date="2018-07" db="EMBL/GenBank/DDBJ databases">
        <title>Complete genome sequence of soil actinomycete Streptomyces cavourensis tj430.</title>
        <authorList>
            <person name="Wang P."/>
            <person name="Huang Y."/>
        </authorList>
    </citation>
    <scope>NUCLEOTIDE SEQUENCE [LARGE SCALE GENOMIC DNA]</scope>
    <source>
        <strain evidence="2 4">TJ430</strain>
    </source>
</reference>
<dbReference type="Proteomes" id="UP000253779">
    <property type="component" value="Chromosome"/>
</dbReference>
<name>A0AAD0VFQ9_9ACTN</name>
<sequence length="126" mass="13375">MRTRTKIITTAAAGMLAAAGMVAPAAAATAPAERQAPVATSDVIAANTWVYTWTKANVRGCASNQCSLKYTVEANYRFSAICWDNGQHVTAYGISHNKWVKLGSGTNWVWGGLLKGNQTGNVPNKC</sequence>
<evidence type="ECO:0000313" key="2">
    <source>
        <dbReference type="EMBL" id="AXI73178.1"/>
    </source>
</evidence>
<accession>A0AAD0VFQ9</accession>
<gene>
    <name evidence="2" type="ORF">DTW94_19400</name>
    <name evidence="3" type="ORF">NLU04_02940</name>
</gene>
<evidence type="ECO:0008006" key="6">
    <source>
        <dbReference type="Google" id="ProtNLM"/>
    </source>
</evidence>
<keyword evidence="5" id="KW-1185">Reference proteome</keyword>
<keyword evidence="1" id="KW-0732">Signal</keyword>
<dbReference type="KEGG" id="scav:CVT27_19305"/>
<dbReference type="EMBL" id="CP030930">
    <property type="protein sequence ID" value="AXI73178.1"/>
    <property type="molecule type" value="Genomic_DNA"/>
</dbReference>
<organism evidence="2 4">
    <name type="scientific">Streptomyces cavourensis</name>
    <dbReference type="NCBI Taxonomy" id="67258"/>
    <lineage>
        <taxon>Bacteria</taxon>
        <taxon>Bacillati</taxon>
        <taxon>Actinomycetota</taxon>
        <taxon>Actinomycetes</taxon>
        <taxon>Kitasatosporales</taxon>
        <taxon>Streptomycetaceae</taxon>
        <taxon>Streptomyces</taxon>
    </lineage>
</organism>
<evidence type="ECO:0000256" key="1">
    <source>
        <dbReference type="SAM" id="SignalP"/>
    </source>
</evidence>
<protein>
    <recommendedName>
        <fullName evidence="6">Peptidase inhibitor family I36</fullName>
    </recommendedName>
</protein>
<dbReference type="AlphaFoldDB" id="A0AAD0VFQ9"/>
<evidence type="ECO:0000313" key="3">
    <source>
        <dbReference type="EMBL" id="UTR77480.1"/>
    </source>
</evidence>
<evidence type="ECO:0000313" key="4">
    <source>
        <dbReference type="Proteomes" id="UP000253779"/>
    </source>
</evidence>
<evidence type="ECO:0000313" key="5">
    <source>
        <dbReference type="Proteomes" id="UP001058236"/>
    </source>
</evidence>
<dbReference type="Proteomes" id="UP001058236">
    <property type="component" value="Chromosome"/>
</dbReference>
<reference evidence="3" key="2">
    <citation type="submission" date="2022-07" db="EMBL/GenBank/DDBJ databases">
        <title>Genomic of Streptomyces cavourensis F2.</title>
        <authorList>
            <person name="Hu S."/>
            <person name="Liang W."/>
        </authorList>
    </citation>
    <scope>NUCLEOTIDE SEQUENCE</scope>
    <source>
        <strain evidence="3">F2</strain>
    </source>
</reference>
<feature type="signal peptide" evidence="1">
    <location>
        <begin position="1"/>
        <end position="27"/>
    </location>
</feature>
<dbReference type="RefSeq" id="WP_114932287.1">
    <property type="nucleotide sequence ID" value="NZ_CP024957.1"/>
</dbReference>
<dbReference type="EMBL" id="CP101397">
    <property type="protein sequence ID" value="UTR77480.1"/>
    <property type="molecule type" value="Genomic_DNA"/>
</dbReference>
<feature type="chain" id="PRO_5042086570" description="Peptidase inhibitor family I36" evidence="1">
    <location>
        <begin position="28"/>
        <end position="126"/>
    </location>
</feature>